<feature type="domain" description="Amidohydrolase-related" evidence="2">
    <location>
        <begin position="3"/>
        <end position="264"/>
    </location>
</feature>
<evidence type="ECO:0000259" key="2">
    <source>
        <dbReference type="Pfam" id="PF04909"/>
    </source>
</evidence>
<name>A0A926CZ43_9FIRM</name>
<keyword evidence="4" id="KW-1185">Reference proteome</keyword>
<dbReference type="Pfam" id="PF04909">
    <property type="entry name" value="Amidohydro_2"/>
    <property type="match status" value="1"/>
</dbReference>
<proteinExistence type="predicted"/>
<keyword evidence="1" id="KW-0456">Lyase</keyword>
<dbReference type="GO" id="GO:0005737">
    <property type="term" value="C:cytoplasm"/>
    <property type="evidence" value="ECO:0007669"/>
    <property type="project" value="TreeGrafter"/>
</dbReference>
<protein>
    <submittedName>
        <fullName evidence="3">Amidohydrolase</fullName>
    </submittedName>
</protein>
<gene>
    <name evidence="3" type="ORF">H8699_02355</name>
</gene>
<dbReference type="Gene3D" id="3.20.20.140">
    <property type="entry name" value="Metal-dependent hydrolases"/>
    <property type="match status" value="1"/>
</dbReference>
<evidence type="ECO:0000313" key="4">
    <source>
        <dbReference type="Proteomes" id="UP000654279"/>
    </source>
</evidence>
<organism evidence="3 4">
    <name type="scientific">Luoshenia tenuis</name>
    <dbReference type="NCBI Taxonomy" id="2763654"/>
    <lineage>
        <taxon>Bacteria</taxon>
        <taxon>Bacillati</taxon>
        <taxon>Bacillota</taxon>
        <taxon>Clostridia</taxon>
        <taxon>Christensenellales</taxon>
        <taxon>Christensenellaceae</taxon>
        <taxon>Luoshenia</taxon>
    </lineage>
</organism>
<sequence length="266" mass="29111">MIVDFHMHLFPDAIAPKALAGLARTCGMVPRGAGTVADTLDILDRCGVDAGVIEHIATRPGQTESVNKFAQQIQSDRLICMGSVYPTDPGAAQWVGRIREMGLHGLKLHPDYQDYRADDRAAYPVYEQAQALGLPIVFHAGYDPLSPKLIHTTPAMLRRITSDFPRLQVVAAHMGGMECRLEALETLCGIPNLYFDTALCAEGFMAPALLQEMIARHGYERVLLGSDCPWHLPENEMRLIDSLPIPTSQKEAILGDNAARLLGLDA</sequence>
<dbReference type="InterPro" id="IPR032465">
    <property type="entry name" value="ACMSD"/>
</dbReference>
<dbReference type="RefSeq" id="WP_249284315.1">
    <property type="nucleotide sequence ID" value="NZ_JACRSO010000001.1"/>
</dbReference>
<dbReference type="GO" id="GO:0016787">
    <property type="term" value="F:hydrolase activity"/>
    <property type="evidence" value="ECO:0007669"/>
    <property type="project" value="InterPro"/>
</dbReference>
<dbReference type="InterPro" id="IPR032466">
    <property type="entry name" value="Metal_Hydrolase"/>
</dbReference>
<comment type="caution">
    <text evidence="3">The sequence shown here is derived from an EMBL/GenBank/DDBJ whole genome shotgun (WGS) entry which is preliminary data.</text>
</comment>
<dbReference type="PANTHER" id="PTHR21240:SF28">
    <property type="entry name" value="ISO-OROTATE DECARBOXYLASE (EUROFUNG)"/>
    <property type="match status" value="1"/>
</dbReference>
<dbReference type="GO" id="GO:0016831">
    <property type="term" value="F:carboxy-lyase activity"/>
    <property type="evidence" value="ECO:0007669"/>
    <property type="project" value="InterPro"/>
</dbReference>
<reference evidence="3" key="1">
    <citation type="submission" date="2020-08" db="EMBL/GenBank/DDBJ databases">
        <title>Genome public.</title>
        <authorList>
            <person name="Liu C."/>
            <person name="Sun Q."/>
        </authorList>
    </citation>
    <scope>NUCLEOTIDE SEQUENCE</scope>
    <source>
        <strain evidence="3">NSJ-44</strain>
    </source>
</reference>
<dbReference type="GO" id="GO:0019748">
    <property type="term" value="P:secondary metabolic process"/>
    <property type="evidence" value="ECO:0007669"/>
    <property type="project" value="TreeGrafter"/>
</dbReference>
<dbReference type="Proteomes" id="UP000654279">
    <property type="component" value="Unassembled WGS sequence"/>
</dbReference>
<dbReference type="AlphaFoldDB" id="A0A926CZ43"/>
<dbReference type="PANTHER" id="PTHR21240">
    <property type="entry name" value="2-AMINO-3-CARBOXYLMUCONATE-6-SEMIALDEHYDE DECARBOXYLASE"/>
    <property type="match status" value="1"/>
</dbReference>
<evidence type="ECO:0000313" key="3">
    <source>
        <dbReference type="EMBL" id="MBC8528281.1"/>
    </source>
</evidence>
<dbReference type="EMBL" id="JACRSO010000001">
    <property type="protein sequence ID" value="MBC8528281.1"/>
    <property type="molecule type" value="Genomic_DNA"/>
</dbReference>
<accession>A0A926CZ43</accession>
<dbReference type="SUPFAM" id="SSF51556">
    <property type="entry name" value="Metallo-dependent hydrolases"/>
    <property type="match status" value="1"/>
</dbReference>
<dbReference type="CDD" id="cd01292">
    <property type="entry name" value="metallo-dependent_hydrolases"/>
    <property type="match status" value="1"/>
</dbReference>
<evidence type="ECO:0000256" key="1">
    <source>
        <dbReference type="ARBA" id="ARBA00023239"/>
    </source>
</evidence>
<dbReference type="InterPro" id="IPR006680">
    <property type="entry name" value="Amidohydro-rel"/>
</dbReference>